<evidence type="ECO:0000259" key="1">
    <source>
        <dbReference type="PROSITE" id="PS50042"/>
    </source>
</evidence>
<comment type="caution">
    <text evidence="2">The sequence shown here is derived from an EMBL/GenBank/DDBJ whole genome shotgun (WGS) entry which is preliminary data.</text>
</comment>
<dbReference type="InterPro" id="IPR000595">
    <property type="entry name" value="cNMP-bd_dom"/>
</dbReference>
<evidence type="ECO:0000313" key="2">
    <source>
        <dbReference type="EMBL" id="PWN07641.1"/>
    </source>
</evidence>
<feature type="domain" description="Cyclic nucleotide-binding" evidence="1">
    <location>
        <begin position="11"/>
        <end position="111"/>
    </location>
</feature>
<dbReference type="Proteomes" id="UP000245533">
    <property type="component" value="Unassembled WGS sequence"/>
</dbReference>
<proteinExistence type="predicted"/>
<dbReference type="Pfam" id="PF00027">
    <property type="entry name" value="cNMP_binding"/>
    <property type="match status" value="1"/>
</dbReference>
<dbReference type="SUPFAM" id="SSF51206">
    <property type="entry name" value="cAMP-binding domain-like"/>
    <property type="match status" value="1"/>
</dbReference>
<accession>A0A316TV43</accession>
<gene>
    <name evidence="2" type="ORF">DDZ15_03820</name>
</gene>
<sequence length="190" mass="21604">MLNRFYSHPALSNESVERIISAHDKVQVTKGDFILRENQTSQHYYCLESGLMRAFAVNDQGREITTGFFSPGDIAIEVASLFLGTPTRENIHALTDCVCWRISLNTFQELFDTVHGFSEWGRTWMSGALFISKQRSLSMITDSATERYLVLQKEQPEIIRQAPLKYIASYLGVTDTSLSRIRKELGKGNE</sequence>
<dbReference type="InterPro" id="IPR018490">
    <property type="entry name" value="cNMP-bd_dom_sf"/>
</dbReference>
<protein>
    <submittedName>
        <fullName evidence="2">Cyclic nucleotide-binding protein</fullName>
    </submittedName>
</protein>
<dbReference type="AlphaFoldDB" id="A0A316TV43"/>
<name>A0A316TV43_9BACT</name>
<dbReference type="EMBL" id="QGGB01000003">
    <property type="protein sequence ID" value="PWN07641.1"/>
    <property type="molecule type" value="Genomic_DNA"/>
</dbReference>
<evidence type="ECO:0000313" key="3">
    <source>
        <dbReference type="Proteomes" id="UP000245533"/>
    </source>
</evidence>
<dbReference type="CDD" id="cd00038">
    <property type="entry name" value="CAP_ED"/>
    <property type="match status" value="1"/>
</dbReference>
<reference evidence="2 3" key="1">
    <citation type="submission" date="2018-05" db="EMBL/GenBank/DDBJ databases">
        <title>Rhodohalobacter halophilus gen. nov., sp. nov., a moderately halophilic member of the family Balneolaceae.</title>
        <authorList>
            <person name="Liu Z.-W."/>
        </authorList>
    </citation>
    <scope>NUCLEOTIDE SEQUENCE [LARGE SCALE GENOMIC DNA]</scope>
    <source>
        <strain evidence="2 3">8A47</strain>
    </source>
</reference>
<dbReference type="SMART" id="SM00100">
    <property type="entry name" value="cNMP"/>
    <property type="match status" value="1"/>
</dbReference>
<dbReference type="PROSITE" id="PS50042">
    <property type="entry name" value="CNMP_BINDING_3"/>
    <property type="match status" value="1"/>
</dbReference>
<dbReference type="OrthoDB" id="1044733at2"/>
<dbReference type="Gene3D" id="2.60.120.10">
    <property type="entry name" value="Jelly Rolls"/>
    <property type="match status" value="1"/>
</dbReference>
<keyword evidence="3" id="KW-1185">Reference proteome</keyword>
<dbReference type="InterPro" id="IPR014710">
    <property type="entry name" value="RmlC-like_jellyroll"/>
</dbReference>
<organism evidence="2 3">
    <name type="scientific">Rhodohalobacter mucosus</name>
    <dbReference type="NCBI Taxonomy" id="2079485"/>
    <lineage>
        <taxon>Bacteria</taxon>
        <taxon>Pseudomonadati</taxon>
        <taxon>Balneolota</taxon>
        <taxon>Balneolia</taxon>
        <taxon>Balneolales</taxon>
        <taxon>Balneolaceae</taxon>
        <taxon>Rhodohalobacter</taxon>
    </lineage>
</organism>